<proteinExistence type="predicted"/>
<feature type="chain" id="PRO_5014521138" evidence="1">
    <location>
        <begin position="18"/>
        <end position="48"/>
    </location>
</feature>
<accession>A0A0R0FWU4</accession>
<evidence type="ECO:0000313" key="2">
    <source>
        <dbReference type="EMBL" id="KRH06885.1"/>
    </source>
</evidence>
<reference evidence="2 3" key="1">
    <citation type="journal article" date="2010" name="Nature">
        <title>Genome sequence of the palaeopolyploid soybean.</title>
        <authorList>
            <person name="Schmutz J."/>
            <person name="Cannon S.B."/>
            <person name="Schlueter J."/>
            <person name="Ma J."/>
            <person name="Mitros T."/>
            <person name="Nelson W."/>
            <person name="Hyten D.L."/>
            <person name="Song Q."/>
            <person name="Thelen J.J."/>
            <person name="Cheng J."/>
            <person name="Xu D."/>
            <person name="Hellsten U."/>
            <person name="May G.D."/>
            <person name="Yu Y."/>
            <person name="Sakurai T."/>
            <person name="Umezawa T."/>
            <person name="Bhattacharyya M.K."/>
            <person name="Sandhu D."/>
            <person name="Valliyodan B."/>
            <person name="Lindquist E."/>
            <person name="Peto M."/>
            <person name="Grant D."/>
            <person name="Shu S."/>
            <person name="Goodstein D."/>
            <person name="Barry K."/>
            <person name="Futrell-Griggs M."/>
            <person name="Abernathy B."/>
            <person name="Du J."/>
            <person name="Tian Z."/>
            <person name="Zhu L."/>
            <person name="Gill N."/>
            <person name="Joshi T."/>
            <person name="Libault M."/>
            <person name="Sethuraman A."/>
            <person name="Zhang X.-C."/>
            <person name="Shinozaki K."/>
            <person name="Nguyen H.T."/>
            <person name="Wing R.A."/>
            <person name="Cregan P."/>
            <person name="Specht J."/>
            <person name="Grimwood J."/>
            <person name="Rokhsar D."/>
            <person name="Stacey G."/>
            <person name="Shoemaker R.C."/>
            <person name="Jackson S.A."/>
        </authorList>
    </citation>
    <scope>NUCLEOTIDE SEQUENCE</scope>
    <source>
        <strain evidence="3">cv. Williams 82</strain>
        <tissue evidence="2">Callus</tissue>
    </source>
</reference>
<dbReference type="InParanoid" id="A0A0R0FWU4"/>
<keyword evidence="1" id="KW-0732">Signal</keyword>
<dbReference type="EMBL" id="CM000849">
    <property type="protein sequence ID" value="KRH06885.1"/>
    <property type="molecule type" value="Genomic_DNA"/>
</dbReference>
<evidence type="ECO:0000313" key="3">
    <source>
        <dbReference type="EnsemblPlants" id="KRH06885"/>
    </source>
</evidence>
<reference evidence="2" key="3">
    <citation type="submission" date="2018-07" db="EMBL/GenBank/DDBJ databases">
        <title>WGS assembly of Glycine max.</title>
        <authorList>
            <person name="Schmutz J."/>
            <person name="Cannon S."/>
            <person name="Schlueter J."/>
            <person name="Ma J."/>
            <person name="Mitros T."/>
            <person name="Nelson W."/>
            <person name="Hyten D."/>
            <person name="Song Q."/>
            <person name="Thelen J."/>
            <person name="Cheng J."/>
            <person name="Xu D."/>
            <person name="Hellsten U."/>
            <person name="May G."/>
            <person name="Yu Y."/>
            <person name="Sakurai T."/>
            <person name="Umezawa T."/>
            <person name="Bhattacharyya M."/>
            <person name="Sandhu D."/>
            <person name="Valliyodan B."/>
            <person name="Lindquist E."/>
            <person name="Peto M."/>
            <person name="Grant D."/>
            <person name="Shu S."/>
            <person name="Goodstein D."/>
            <person name="Barry K."/>
            <person name="Futrell-Griggs M."/>
            <person name="Abernathy B."/>
            <person name="Du J."/>
            <person name="Tian Z."/>
            <person name="Zhu L."/>
            <person name="Gill N."/>
            <person name="Joshi T."/>
            <person name="Libault M."/>
            <person name="Sethuraman A."/>
            <person name="Zhang X."/>
            <person name="Shinozaki K."/>
            <person name="Nguyen H."/>
            <person name="Wing R."/>
            <person name="Cregan P."/>
            <person name="Specht J."/>
            <person name="Grimwood J."/>
            <person name="Rokhsar D."/>
            <person name="Stacey G."/>
            <person name="Shoemaker R."/>
            <person name="Jackson S."/>
        </authorList>
    </citation>
    <scope>NUCLEOTIDE SEQUENCE</scope>
    <source>
        <tissue evidence="2">Callus</tissue>
    </source>
</reference>
<dbReference type="AlphaFoldDB" id="A0A0R0FWU4"/>
<gene>
    <name evidence="2" type="ORF">GLYMA_16G051900</name>
</gene>
<keyword evidence="4" id="KW-1185">Reference proteome</keyword>
<name>A0A0R0FWU4_SOYBN</name>
<reference evidence="3" key="2">
    <citation type="submission" date="2018-02" db="UniProtKB">
        <authorList>
            <consortium name="EnsemblPlants"/>
        </authorList>
    </citation>
    <scope>IDENTIFICATION</scope>
    <source>
        <strain evidence="3">Williams 82</strain>
    </source>
</reference>
<dbReference type="Proteomes" id="UP000008827">
    <property type="component" value="Chromosome 16"/>
</dbReference>
<dbReference type="Gramene" id="KRH06885">
    <property type="protein sequence ID" value="KRH06885"/>
    <property type="gene ID" value="GLYMA_16G051900"/>
</dbReference>
<protein>
    <submittedName>
        <fullName evidence="2 3">Uncharacterized protein</fullName>
    </submittedName>
</protein>
<evidence type="ECO:0000313" key="4">
    <source>
        <dbReference type="Proteomes" id="UP000008827"/>
    </source>
</evidence>
<organism evidence="2">
    <name type="scientific">Glycine max</name>
    <name type="common">Soybean</name>
    <name type="synonym">Glycine hispida</name>
    <dbReference type="NCBI Taxonomy" id="3847"/>
    <lineage>
        <taxon>Eukaryota</taxon>
        <taxon>Viridiplantae</taxon>
        <taxon>Streptophyta</taxon>
        <taxon>Embryophyta</taxon>
        <taxon>Tracheophyta</taxon>
        <taxon>Spermatophyta</taxon>
        <taxon>Magnoliopsida</taxon>
        <taxon>eudicotyledons</taxon>
        <taxon>Gunneridae</taxon>
        <taxon>Pentapetalae</taxon>
        <taxon>rosids</taxon>
        <taxon>fabids</taxon>
        <taxon>Fabales</taxon>
        <taxon>Fabaceae</taxon>
        <taxon>Papilionoideae</taxon>
        <taxon>50 kb inversion clade</taxon>
        <taxon>NPAAA clade</taxon>
        <taxon>indigoferoid/millettioid clade</taxon>
        <taxon>Phaseoleae</taxon>
        <taxon>Glycine</taxon>
        <taxon>Glycine subgen. Soja</taxon>
    </lineage>
</organism>
<feature type="signal peptide" evidence="1">
    <location>
        <begin position="1"/>
        <end position="17"/>
    </location>
</feature>
<dbReference type="EnsemblPlants" id="KRH06885">
    <property type="protein sequence ID" value="KRH06885"/>
    <property type="gene ID" value="GLYMA_16G051900"/>
</dbReference>
<sequence length="48" mass="5610">MTTLVFVILRPMQWILACKSARTSKSLLQKCLEKILFEEIIFIHACNK</sequence>
<evidence type="ECO:0000256" key="1">
    <source>
        <dbReference type="SAM" id="SignalP"/>
    </source>
</evidence>